<dbReference type="InterPro" id="IPR045210">
    <property type="entry name" value="RING-Ubox_PUB"/>
</dbReference>
<evidence type="ECO:0000256" key="6">
    <source>
        <dbReference type="ARBA" id="ARBA00022786"/>
    </source>
</evidence>
<comment type="caution">
    <text evidence="9">The sequence shown here is derived from an EMBL/GenBank/DDBJ whole genome shotgun (WGS) entry which is preliminary data.</text>
</comment>
<dbReference type="InterPro" id="IPR011989">
    <property type="entry name" value="ARM-like"/>
</dbReference>
<dbReference type="InterPro" id="IPR013083">
    <property type="entry name" value="Znf_RING/FYVE/PHD"/>
</dbReference>
<keyword evidence="7" id="KW-1133">Transmembrane helix</keyword>
<evidence type="ECO:0000256" key="5">
    <source>
        <dbReference type="ARBA" id="ARBA00022737"/>
    </source>
</evidence>
<evidence type="ECO:0000313" key="9">
    <source>
        <dbReference type="EMBL" id="RWR82406.1"/>
    </source>
</evidence>
<keyword evidence="5" id="KW-0677">Repeat</keyword>
<feature type="transmembrane region" description="Helical" evidence="7">
    <location>
        <begin position="25"/>
        <end position="43"/>
    </location>
</feature>
<dbReference type="PANTHER" id="PTHR23315">
    <property type="entry name" value="U BOX DOMAIN-CONTAINING"/>
    <property type="match status" value="1"/>
</dbReference>
<sequence>MEFHTVCGCDVTTAYVTKVSGAKPAFFRSTFLPSFSLLLFILYKNKTRAPLFSYSLSLSLSLSLSYPFFHISKGNRNDTKQGLISKEIDFLEFQFLGLGFFKLCSSHGSGIRKLFSQFSKVFDFRFSLQPIAAKEFSFAALCSCFCNRQLHSSMCKELEKFVHWITRIFPAIESARPGCKSGIQELCALNRSIEKANLLLRHCAESSKLYLAITGEAIQLRFERVQKELDISLTKIQTMVQQPLAAQISDIVSDLRDAKLIKESSEEEAGRLLIALLQQDGLATEPAETSELEVFQIVAQMLDITSSKALLIEKRSIKKLLDKVCDTDPRKQSILKYFLYLIRKHEKLIGSKRTENVNDQFKVCPTKTNSSGNNSLPESQLGHAELRLRMGLGNGETNMKKDEPETPPEEFICPISSKLMSDPVVIASGQTYERICVEKWFSEGHNTCPKTLKQLPHLSMTPNSCLKDLISKWCRKHGITISDPNSQPSVAAYSSCNISSSNSISSLSSSLNGMPILLNRSSAYYINESDTSNVSITSSDASNCLDSSHLANIENLKDSQVQVFSWGDDSGSCQSFAEFDHEMYLNFFYKLATLPMESQCKAVEDVKIFLTNNNDAYYSMHSNGFVEALMRFLLDAYVESNINAQRTGLRILSAFISNSRSEIPSLEETAFDLLASFLDSELSEEALSVLQNLSSHWCYKPKIMASIALPSIIKIIDSPDEEYLIQAVKILSDLSSDGGIESFILHSGCILKLVQLLGHNLLAGNCIKILRNLCRTEETRVAIAETDGSIASIAELLDTGSRDEQEHAAAILLSLCSYRPDYCHLVMNEGVIPALVNVSINGNVTARENAMKLLHHLRDLRHDDPPCSPLTQVGSDSELSQDSSQFCRGKQSASNVSTFFKKKIKIFSKHNRSLALFGGS</sequence>
<comment type="catalytic activity">
    <reaction evidence="1">
        <text>S-ubiquitinyl-[E2 ubiquitin-conjugating enzyme]-L-cysteine + [acceptor protein]-L-lysine = [E2 ubiquitin-conjugating enzyme]-L-cysteine + N(6)-ubiquitinyl-[acceptor protein]-L-lysine.</text>
        <dbReference type="EC" id="2.3.2.27"/>
    </reaction>
</comment>
<evidence type="ECO:0000256" key="7">
    <source>
        <dbReference type="SAM" id="Phobius"/>
    </source>
</evidence>
<dbReference type="Pfam" id="PF04564">
    <property type="entry name" value="U-box"/>
    <property type="match status" value="1"/>
</dbReference>
<keyword evidence="7" id="KW-0812">Transmembrane</keyword>
<evidence type="ECO:0000256" key="3">
    <source>
        <dbReference type="ARBA" id="ARBA00012483"/>
    </source>
</evidence>
<dbReference type="SUPFAM" id="SSF48371">
    <property type="entry name" value="ARM repeat"/>
    <property type="match status" value="1"/>
</dbReference>
<protein>
    <recommendedName>
        <fullName evidence="3">RING-type E3 ubiquitin transferase</fullName>
        <ecNumber evidence="3">2.3.2.27</ecNumber>
    </recommendedName>
</protein>
<evidence type="ECO:0000259" key="8">
    <source>
        <dbReference type="PROSITE" id="PS51698"/>
    </source>
</evidence>
<dbReference type="EMBL" id="QPKB01000004">
    <property type="protein sequence ID" value="RWR82406.1"/>
    <property type="molecule type" value="Genomic_DNA"/>
</dbReference>
<dbReference type="Gene3D" id="3.30.40.10">
    <property type="entry name" value="Zinc/RING finger domain, C3HC4 (zinc finger)"/>
    <property type="match status" value="1"/>
</dbReference>
<organism evidence="9 10">
    <name type="scientific">Cinnamomum micranthum f. kanehirae</name>
    <dbReference type="NCBI Taxonomy" id="337451"/>
    <lineage>
        <taxon>Eukaryota</taxon>
        <taxon>Viridiplantae</taxon>
        <taxon>Streptophyta</taxon>
        <taxon>Embryophyta</taxon>
        <taxon>Tracheophyta</taxon>
        <taxon>Spermatophyta</taxon>
        <taxon>Magnoliopsida</taxon>
        <taxon>Magnoliidae</taxon>
        <taxon>Laurales</taxon>
        <taxon>Lauraceae</taxon>
        <taxon>Cinnamomum</taxon>
    </lineage>
</organism>
<feature type="transmembrane region" description="Helical" evidence="7">
    <location>
        <begin position="50"/>
        <end position="69"/>
    </location>
</feature>
<evidence type="ECO:0000313" key="10">
    <source>
        <dbReference type="Proteomes" id="UP000283530"/>
    </source>
</evidence>
<dbReference type="EC" id="2.3.2.27" evidence="3"/>
<dbReference type="InterPro" id="IPR016024">
    <property type="entry name" value="ARM-type_fold"/>
</dbReference>
<accession>A0A443NV84</accession>
<gene>
    <name evidence="9" type="ORF">CKAN_01112200</name>
</gene>
<dbReference type="InterPro" id="IPR003613">
    <property type="entry name" value="Ubox_domain"/>
</dbReference>
<dbReference type="SUPFAM" id="SSF57850">
    <property type="entry name" value="RING/U-box"/>
    <property type="match status" value="1"/>
</dbReference>
<dbReference type="Gene3D" id="1.25.10.10">
    <property type="entry name" value="Leucine-rich Repeat Variant"/>
    <property type="match status" value="1"/>
</dbReference>
<dbReference type="PROSITE" id="PS51698">
    <property type="entry name" value="U_BOX"/>
    <property type="match status" value="1"/>
</dbReference>
<dbReference type="CDD" id="cd16664">
    <property type="entry name" value="RING-Ubox_PUB"/>
    <property type="match status" value="1"/>
</dbReference>
<evidence type="ECO:0000256" key="1">
    <source>
        <dbReference type="ARBA" id="ARBA00000900"/>
    </source>
</evidence>
<comment type="pathway">
    <text evidence="2">Protein modification; protein ubiquitination.</text>
</comment>
<keyword evidence="4" id="KW-0808">Transferase</keyword>
<dbReference type="Proteomes" id="UP000283530">
    <property type="component" value="Unassembled WGS sequence"/>
</dbReference>
<dbReference type="PANTHER" id="PTHR23315:SF240">
    <property type="entry name" value="U-BOX DOMAIN-CONTAINING PROTEIN 5"/>
    <property type="match status" value="1"/>
</dbReference>
<dbReference type="OrthoDB" id="10064100at2759"/>
<dbReference type="UniPathway" id="UPA00143"/>
<evidence type="ECO:0000256" key="4">
    <source>
        <dbReference type="ARBA" id="ARBA00022679"/>
    </source>
</evidence>
<dbReference type="GO" id="GO:0016567">
    <property type="term" value="P:protein ubiquitination"/>
    <property type="evidence" value="ECO:0007669"/>
    <property type="project" value="UniProtKB-UniPathway"/>
</dbReference>
<keyword evidence="6" id="KW-0833">Ubl conjugation pathway</keyword>
<feature type="domain" description="U-box" evidence="8">
    <location>
        <begin position="406"/>
        <end position="480"/>
    </location>
</feature>
<proteinExistence type="predicted"/>
<name>A0A443NV84_9MAGN</name>
<dbReference type="GO" id="GO:0061630">
    <property type="term" value="F:ubiquitin protein ligase activity"/>
    <property type="evidence" value="ECO:0007669"/>
    <property type="project" value="UniProtKB-EC"/>
</dbReference>
<keyword evidence="10" id="KW-1185">Reference proteome</keyword>
<dbReference type="FunFam" id="3.30.40.10:FF:000114">
    <property type="entry name" value="RING-type E3 ubiquitin transferase"/>
    <property type="match status" value="1"/>
</dbReference>
<dbReference type="SMART" id="SM00504">
    <property type="entry name" value="Ubox"/>
    <property type="match status" value="1"/>
</dbReference>
<evidence type="ECO:0000256" key="2">
    <source>
        <dbReference type="ARBA" id="ARBA00004906"/>
    </source>
</evidence>
<reference evidence="9 10" key="1">
    <citation type="journal article" date="2019" name="Nat. Plants">
        <title>Stout camphor tree genome fills gaps in understanding of flowering plant genome evolution.</title>
        <authorList>
            <person name="Chaw S.M."/>
            <person name="Liu Y.C."/>
            <person name="Wu Y.W."/>
            <person name="Wang H.Y."/>
            <person name="Lin C.I."/>
            <person name="Wu C.S."/>
            <person name="Ke H.M."/>
            <person name="Chang L.Y."/>
            <person name="Hsu C.Y."/>
            <person name="Yang H.T."/>
            <person name="Sudianto E."/>
            <person name="Hsu M.H."/>
            <person name="Wu K.P."/>
            <person name="Wang L.N."/>
            <person name="Leebens-Mack J.H."/>
            <person name="Tsai I.J."/>
        </authorList>
    </citation>
    <scope>NUCLEOTIDE SEQUENCE [LARGE SCALE GENOMIC DNA]</scope>
    <source>
        <strain evidence="10">cv. Chaw 1501</strain>
        <tissue evidence="9">Young leaves</tissue>
    </source>
</reference>
<dbReference type="AlphaFoldDB" id="A0A443NV84"/>
<keyword evidence="7" id="KW-0472">Membrane</keyword>